<dbReference type="Proteomes" id="UP000823561">
    <property type="component" value="Chromosome 6"/>
</dbReference>
<feature type="compositionally biased region" description="Basic and acidic residues" evidence="1">
    <location>
        <begin position="519"/>
        <end position="530"/>
    </location>
</feature>
<gene>
    <name evidence="2" type="ORF">AALO_G00084080</name>
</gene>
<organism evidence="2 3">
    <name type="scientific">Alosa alosa</name>
    <name type="common">allis shad</name>
    <dbReference type="NCBI Taxonomy" id="278164"/>
    <lineage>
        <taxon>Eukaryota</taxon>
        <taxon>Metazoa</taxon>
        <taxon>Chordata</taxon>
        <taxon>Craniata</taxon>
        <taxon>Vertebrata</taxon>
        <taxon>Euteleostomi</taxon>
        <taxon>Actinopterygii</taxon>
        <taxon>Neopterygii</taxon>
        <taxon>Teleostei</taxon>
        <taxon>Clupei</taxon>
        <taxon>Clupeiformes</taxon>
        <taxon>Clupeoidei</taxon>
        <taxon>Clupeidae</taxon>
        <taxon>Alosa</taxon>
    </lineage>
</organism>
<evidence type="ECO:0000256" key="1">
    <source>
        <dbReference type="SAM" id="MobiDB-lite"/>
    </source>
</evidence>
<dbReference type="GO" id="GO:0005634">
    <property type="term" value="C:nucleus"/>
    <property type="evidence" value="ECO:0007669"/>
    <property type="project" value="TreeGrafter"/>
</dbReference>
<dbReference type="GO" id="GO:0007141">
    <property type="term" value="P:male meiosis I"/>
    <property type="evidence" value="ECO:0007669"/>
    <property type="project" value="TreeGrafter"/>
</dbReference>
<dbReference type="PANTHER" id="PTHR33861:SF4">
    <property type="entry name" value="MEIOSIS-SPECIFIC COILED-COIL DOMAIN-CONTAINING PROTEIN MEIOC"/>
    <property type="match status" value="1"/>
</dbReference>
<dbReference type="EMBL" id="JADWDJ010000006">
    <property type="protein sequence ID" value="KAG5280022.1"/>
    <property type="molecule type" value="Genomic_DNA"/>
</dbReference>
<proteinExistence type="predicted"/>
<evidence type="ECO:0000313" key="2">
    <source>
        <dbReference type="EMBL" id="KAG5280022.1"/>
    </source>
</evidence>
<dbReference type="PANTHER" id="PTHR33861">
    <property type="entry name" value="PROTEIN CBG18333"/>
    <property type="match status" value="1"/>
</dbReference>
<dbReference type="GO" id="GO:0005737">
    <property type="term" value="C:cytoplasm"/>
    <property type="evidence" value="ECO:0007669"/>
    <property type="project" value="TreeGrafter"/>
</dbReference>
<name>A0AAV6H1Q4_9TELE</name>
<comment type="caution">
    <text evidence="2">The sequence shown here is derived from an EMBL/GenBank/DDBJ whole genome shotgun (WGS) entry which is preliminary data.</text>
</comment>
<keyword evidence="3" id="KW-1185">Reference proteome</keyword>
<dbReference type="GO" id="GO:0048255">
    <property type="term" value="P:mRNA stabilization"/>
    <property type="evidence" value="ECO:0007669"/>
    <property type="project" value="TreeGrafter"/>
</dbReference>
<dbReference type="Pfam" id="PF15189">
    <property type="entry name" value="MEIOC"/>
    <property type="match status" value="1"/>
</dbReference>
<dbReference type="GO" id="GO:0007144">
    <property type="term" value="P:female meiosis I"/>
    <property type="evidence" value="ECO:0007669"/>
    <property type="project" value="TreeGrafter"/>
</dbReference>
<accession>A0AAV6H1Q4</accession>
<feature type="compositionally biased region" description="Gly residues" evidence="1">
    <location>
        <begin position="494"/>
        <end position="515"/>
    </location>
</feature>
<protein>
    <recommendedName>
        <fullName evidence="4">Meiosis-specific coiled-coil domain-containing protein MEIOC</fullName>
    </recommendedName>
</protein>
<evidence type="ECO:0000313" key="3">
    <source>
        <dbReference type="Proteomes" id="UP000823561"/>
    </source>
</evidence>
<feature type="region of interest" description="Disordered" evidence="1">
    <location>
        <begin position="485"/>
        <end position="530"/>
    </location>
</feature>
<reference evidence="2" key="1">
    <citation type="submission" date="2020-10" db="EMBL/GenBank/DDBJ databases">
        <title>Chromosome-scale genome assembly of the Allis shad, Alosa alosa.</title>
        <authorList>
            <person name="Margot Z."/>
            <person name="Christophe K."/>
            <person name="Cabau C."/>
            <person name="Louis A."/>
            <person name="Berthelot C."/>
            <person name="Parey E."/>
            <person name="Roest Crollius H."/>
            <person name="Montfort J."/>
            <person name="Robinson-Rechavi M."/>
            <person name="Bucao C."/>
            <person name="Bouchez O."/>
            <person name="Gislard M."/>
            <person name="Lluch J."/>
            <person name="Milhes M."/>
            <person name="Lampietro C."/>
            <person name="Lopez Roques C."/>
            <person name="Donnadieu C."/>
            <person name="Braasch I."/>
            <person name="Desvignes T."/>
            <person name="Postlethwait J."/>
            <person name="Bobe J."/>
            <person name="Guiguen Y."/>
        </authorList>
    </citation>
    <scope>NUCLEOTIDE SEQUENCE</scope>
    <source>
        <strain evidence="2">M-15738</strain>
        <tissue evidence="2">Blood</tissue>
    </source>
</reference>
<sequence length="863" mass="95177">MEGNNALKSQLRGNLCGPRMAFDRFQNAVSGSDSYFSQQKNQASLIDIGRLPHPYPLPEFPLSEDANLYTPWGAPDDFHNFMDCAQSNHKNIFERSQMDANQCGSEADLYGLVSNILEDADQSDTTFAEENQGNLKCAWSPKTMRQNSLQQYFTPELKMQLNSGFQPGLGYSDPQLKALRQLTGKDVQLRADCLQHLSDFESDPLWLPPLYNGDPQAYPTLETELPKPPGLELPPGAGSYMSKARVGKAQEFVKDEGLCGIAGALESGRPGESYYSDYGDDFGIGHTKPKMQKPLSMQEVSKLAANMQAMLMGDQESIYSRELHQNRALNHRHYEDSAAEQKSLLYPRIPPAMQFKRDVQRDFGEQRGSDLGKRQSPPCDFYAGPGQQQCDYFQTLPSPQPIKNSISSSGVNEPNLNQYVSMYTQANQYHGQGKQMSRADMMGGGNLGMPRFSTPSASDLRSLLTTQQLQRGPGQSFMSDYSQGDVGASLQGRQGPGCGSLEGLRRGQGNGGAGDGPDMDVHAEKPRMHSSDNCAPQCFMEGKSKAPCGDRKQGLLQNPYLELFGSLYGPQALQHSAQGKPQQSSSFLPLLYPPMGGQRHGGCNSLPSRSSHPYNSLMDFGDIASEGEAAGFNPYLQEAMGLGVGGDQLLPGFLSALRGPRLGRSRGGPTNQLHQHLEECYEQWRLLEKERKKSEGILTKTYPGKRISVGSSNPLPKVPHNPSRVDRLIVDQLREQAKVTSLLGRMERLRSVPLHANICTTLDRHLEAIYNTQARRREELLSCSNSNGGSHQRPGTAFLNEDRDILLLAMALRDLTSSTRKSRTALWCALQMTLPKSSHGLESPEADIYPAAEIHLERISAVF</sequence>
<evidence type="ECO:0008006" key="4">
    <source>
        <dbReference type="Google" id="ProtNLM"/>
    </source>
</evidence>
<dbReference type="InterPro" id="IPR027963">
    <property type="entry name" value="MEIOC"/>
</dbReference>
<dbReference type="AlphaFoldDB" id="A0AAV6H1Q4"/>